<dbReference type="InterPro" id="IPR045036">
    <property type="entry name" value="Spartin-like"/>
</dbReference>
<sequence>MRNTLALVDPTNGEVTRVVAENVKMEINEVPESSDFKSNDELAEEWDQKIGQRAPVVIQGSQSNLIKDPEKIHNVVLMNKAGDALVTGSGWLANNMIKGGNALAIKIKNGTRELETSITPAEHPVQISEDTRVALEMFGTATGKVTSAASRSFDRAISAAIKGINFMYEQTKDPEMKDMPPPPTPTPSEPNHAQKLGQSALTAVATVLTSTGVAAGTISASARSALVDIIKKKYGEDAGFVAARTLHATGNIVEMLVYFDARGIARQVVKRGTKQLGGKQPSDDQKQEYASDSDLEYDRRMADSPIDDKAMFEHIEYPTGPPPPLPPRSSQTGKSVDVMGSDYLQSPTSPPPFPPRPARYTLPLEGDQDKVGQPETTTEIEDEPEHQTSTIDLFKMDVDPNGKLEPESELLTPNPVSEKLALTTEPAIVNVAYT</sequence>
<feature type="compositionally biased region" description="Pro residues" evidence="1">
    <location>
        <begin position="179"/>
        <end position="188"/>
    </location>
</feature>
<dbReference type="OrthoDB" id="20821at2759"/>
<evidence type="ECO:0000259" key="2">
    <source>
        <dbReference type="Pfam" id="PF06911"/>
    </source>
</evidence>
<feature type="region of interest" description="Disordered" evidence="1">
    <location>
        <begin position="172"/>
        <end position="193"/>
    </location>
</feature>
<comment type="caution">
    <text evidence="3">The sequence shown here is derived from an EMBL/GenBank/DDBJ whole genome shotgun (WGS) entry which is preliminary data.</text>
</comment>
<evidence type="ECO:0000313" key="3">
    <source>
        <dbReference type="EMBL" id="KAG2179534.1"/>
    </source>
</evidence>
<feature type="domain" description="Senescence" evidence="2">
    <location>
        <begin position="84"/>
        <end position="272"/>
    </location>
</feature>
<keyword evidence="4" id="KW-1185">Reference proteome</keyword>
<dbReference type="PANTHER" id="PTHR21068">
    <property type="entry name" value="SPARTIN"/>
    <property type="match status" value="1"/>
</dbReference>
<proteinExistence type="predicted"/>
<feature type="region of interest" description="Disordered" evidence="1">
    <location>
        <begin position="314"/>
        <end position="388"/>
    </location>
</feature>
<dbReference type="GO" id="GO:0005886">
    <property type="term" value="C:plasma membrane"/>
    <property type="evidence" value="ECO:0007669"/>
    <property type="project" value="TreeGrafter"/>
</dbReference>
<gene>
    <name evidence="3" type="ORF">INT44_006381</name>
</gene>
<accession>A0A8H7PS74</accession>
<dbReference type="InterPro" id="IPR009686">
    <property type="entry name" value="Senescence/spartin_C"/>
</dbReference>
<protein>
    <recommendedName>
        <fullName evidence="2">Senescence domain-containing protein</fullName>
    </recommendedName>
</protein>
<feature type="compositionally biased region" description="Pro residues" evidence="1">
    <location>
        <begin position="348"/>
        <end position="357"/>
    </location>
</feature>
<dbReference type="Proteomes" id="UP000612746">
    <property type="component" value="Unassembled WGS sequence"/>
</dbReference>
<feature type="region of interest" description="Disordered" evidence="1">
    <location>
        <begin position="272"/>
        <end position="299"/>
    </location>
</feature>
<dbReference type="Pfam" id="PF06911">
    <property type="entry name" value="Senescence"/>
    <property type="match status" value="1"/>
</dbReference>
<evidence type="ECO:0000256" key="1">
    <source>
        <dbReference type="SAM" id="MobiDB-lite"/>
    </source>
</evidence>
<dbReference type="GO" id="GO:0051301">
    <property type="term" value="P:cell division"/>
    <property type="evidence" value="ECO:0007669"/>
    <property type="project" value="TreeGrafter"/>
</dbReference>
<name>A0A8H7PS74_9FUNG</name>
<dbReference type="EMBL" id="JAEPRA010000010">
    <property type="protein sequence ID" value="KAG2179534.1"/>
    <property type="molecule type" value="Genomic_DNA"/>
</dbReference>
<dbReference type="AlphaFoldDB" id="A0A8H7PS74"/>
<organism evidence="3 4">
    <name type="scientific">Umbelopsis vinacea</name>
    <dbReference type="NCBI Taxonomy" id="44442"/>
    <lineage>
        <taxon>Eukaryota</taxon>
        <taxon>Fungi</taxon>
        <taxon>Fungi incertae sedis</taxon>
        <taxon>Mucoromycota</taxon>
        <taxon>Mucoromycotina</taxon>
        <taxon>Umbelopsidomycetes</taxon>
        <taxon>Umbelopsidales</taxon>
        <taxon>Umbelopsidaceae</taxon>
        <taxon>Umbelopsis</taxon>
    </lineage>
</organism>
<dbReference type="PANTHER" id="PTHR21068:SF43">
    <property type="entry name" value="SPARTIN"/>
    <property type="match status" value="1"/>
</dbReference>
<reference evidence="3" key="1">
    <citation type="submission" date="2020-12" db="EMBL/GenBank/DDBJ databases">
        <title>Metabolic potential, ecology and presence of endohyphal bacteria is reflected in genomic diversity of Mucoromycotina.</title>
        <authorList>
            <person name="Muszewska A."/>
            <person name="Okrasinska A."/>
            <person name="Steczkiewicz K."/>
            <person name="Drgas O."/>
            <person name="Orlowska M."/>
            <person name="Perlinska-Lenart U."/>
            <person name="Aleksandrzak-Piekarczyk T."/>
            <person name="Szatraj K."/>
            <person name="Zielenkiewicz U."/>
            <person name="Pilsyk S."/>
            <person name="Malc E."/>
            <person name="Mieczkowski P."/>
            <person name="Kruszewska J.S."/>
            <person name="Biernat P."/>
            <person name="Pawlowska J."/>
        </authorList>
    </citation>
    <scope>NUCLEOTIDE SEQUENCE</scope>
    <source>
        <strain evidence="3">WA0000051536</strain>
    </source>
</reference>
<evidence type="ECO:0000313" key="4">
    <source>
        <dbReference type="Proteomes" id="UP000612746"/>
    </source>
</evidence>